<evidence type="ECO:0000313" key="5">
    <source>
        <dbReference type="EMBL" id="TPW76000.1"/>
    </source>
</evidence>
<dbReference type="InterPro" id="IPR013783">
    <property type="entry name" value="Ig-like_fold"/>
</dbReference>
<dbReference type="NCBIfam" id="NF012211">
    <property type="entry name" value="tand_rpt_95"/>
    <property type="match status" value="1"/>
</dbReference>
<dbReference type="Proteomes" id="UP000316252">
    <property type="component" value="Unassembled WGS sequence"/>
</dbReference>
<dbReference type="GO" id="GO:0000272">
    <property type="term" value="P:polysaccharide catabolic process"/>
    <property type="evidence" value="ECO:0007669"/>
    <property type="project" value="UniProtKB-KW"/>
</dbReference>
<dbReference type="PANTHER" id="PTHR46708:SF2">
    <property type="entry name" value="FIBRONECTIN TYPE-III DOMAIN-CONTAINING PROTEIN"/>
    <property type="match status" value="1"/>
</dbReference>
<dbReference type="Gene3D" id="2.60.40.10">
    <property type="entry name" value="Immunoglobulins"/>
    <property type="match status" value="2"/>
</dbReference>
<gene>
    <name evidence="5" type="ORF">FJ657_09210</name>
</gene>
<dbReference type="SMART" id="SM00060">
    <property type="entry name" value="FN3"/>
    <property type="match status" value="3"/>
</dbReference>
<dbReference type="PROSITE" id="PS50853">
    <property type="entry name" value="FN3"/>
    <property type="match status" value="2"/>
</dbReference>
<evidence type="ECO:0000259" key="4">
    <source>
        <dbReference type="PROSITE" id="PS50853"/>
    </source>
</evidence>
<evidence type="ECO:0000256" key="3">
    <source>
        <dbReference type="ARBA" id="ARBA00023326"/>
    </source>
</evidence>
<dbReference type="EMBL" id="VHQG01000002">
    <property type="protein sequence ID" value="TPW76000.1"/>
    <property type="molecule type" value="Genomic_DNA"/>
</dbReference>
<reference evidence="5 6" key="1">
    <citation type="submission" date="2019-06" db="EMBL/GenBank/DDBJ databases">
        <authorList>
            <person name="Li F."/>
        </authorList>
    </citation>
    <scope>NUCLEOTIDE SEQUENCE [LARGE SCALE GENOMIC DNA]</scope>
    <source>
        <strain evidence="5 6">10F1D-1</strain>
    </source>
</reference>
<dbReference type="SUPFAM" id="SSF63829">
    <property type="entry name" value="Calcium-dependent phosphotriesterase"/>
    <property type="match status" value="1"/>
</dbReference>
<protein>
    <submittedName>
        <fullName evidence="5">Tandem-95 repeat protein</fullName>
    </submittedName>
</protein>
<dbReference type="InterPro" id="IPR040853">
    <property type="entry name" value="RapA2_cadherin-like"/>
</dbReference>
<organism evidence="5 6">
    <name type="scientific">Schumannella soli</name>
    <dbReference type="NCBI Taxonomy" id="2590779"/>
    <lineage>
        <taxon>Bacteria</taxon>
        <taxon>Bacillati</taxon>
        <taxon>Actinomycetota</taxon>
        <taxon>Actinomycetes</taxon>
        <taxon>Micrococcales</taxon>
        <taxon>Microbacteriaceae</taxon>
        <taxon>Schumannella</taxon>
    </lineage>
</organism>
<dbReference type="Gene3D" id="2.60.40.3440">
    <property type="match status" value="1"/>
</dbReference>
<keyword evidence="2" id="KW-0326">Glycosidase</keyword>
<keyword evidence="3" id="KW-0624">Polysaccharide degradation</keyword>
<keyword evidence="2" id="KW-0378">Hydrolase</keyword>
<sequence>MRRWLAARKGAVATALSGTVITAVVAAGAILSNGYSAQQLDLDPGSVWVVNDAEQAVGRVNTQIRELDSVVRTTGTDVEVLQDDDTVLVVDRSNASLDVLDPATGELGETVALPPEQPEAWLAGGSVVIMARGTGEVWIVPVTDLQSFDPSAEAQLTFGKGAVATVDPDGVLWAYGPATGEVFRVDAGAGELKADSRWPVDLPRDDDSYGITAVAGRWAVLDADARRIALQDRGVVGLPAALGSAGSAVVQEPTAAAADSVLVAGSAGLVSVPFGDGSVRRIVTTGGGTPAAPVVLGDCRYAAWNAGAAWRQCTGSSARDLDLESVGGSAALSFVRDGKRLVLNDVRSGRSWAVQHDGELIDNWKDLLAKDDQQQVVDADEDTPPQVAEKQEPPVAVDDELGARPGRATVLPVLLNDYDPNGDVLVIDSADALPEQQGRLDLINRNQQLLLTLPGEASGVIVFRYTITDGHGGSASATVRVTVRQPGENSPPVQVRASKTTVRAGGEVTTQVLGDWIDPDGDAMYVRSASVAAPDRVSSKPDGAVLFSDLGQGGELKTVTLVVSDGAADGTGSLAITVRASGQVPIIADPFPVIAYAGQTITVSPLEHVRGGNGAVRLNAVPAKSGATVVPSFDSGTFTFVSDQVRTHNLEYVVTDGTQTVTGQVRVEVLQPPDANAKPITIPKTVFVHPLASETIDVAGGDKDPAGGVLLVTALTELPAGQLQAEVLEQRSVRVTLTTPLDGAVTFGYRITNGLAEATGTITVVQIPFPSVVQPPIARDDTATVRVGDIIDIPVLDNDEQPDGEEITLDPVLPRDVPSGSGLLFVSGDHLRFLAPKQAGTFTAAYQISSLGQTAQAEVKISVRERDAATNNPPVPRQVTARAIAGETVDIRIPLSGIDPDGDSVQLLGLATNPEKGSVTSTTATGIVYQAGAYSSGTDTFTYSVMDGLGARATGTIRVGIAARVEAGRNPVAVPDAVTVRPGATVTIPVLDNDSDPDGGQLTVTAVTPNDKTVTADVVDGRYVRVQVPRTEGSFGLVYSIENVTGGTASDFITLTVATDAPLSRPIADDTVLTVTDMLGKRTISVPVLDNVFFADGAVSSLGVELLPGYSSDARVLADKKIRVTVGDASQVIPFAVVHPKDSSVRAYAFLRVPGYDDALPQLNTRAPKITVRSESTVRIDLNDYVVALGGSEVRLADRSSVRATHANGGSLVLDDDTLQYTSADQYFGPASISFEVADGDPADPKTRSAVLTLPIEVEPRQNQPPVFTGASLEFEPGQQRELDLVRLTNYPYVKDLDELTYSVTGANPTGFRVVVNGQRLVITAADSAAKGTQSSVTLGVSDRENTGTAGRIQLKVVSSTRPLVRPVADQAIAQRGQSTTVDVLANDLANNPFPGSPLRVVDVRGLDSASLPAGVKVTPSADSSRLTVQVGASALPGDTTLQYQVADATGDPDRYVWGSVRISVQDRPDPVSGVRVTEFGDRSLRIAFSPGPANNSPITGYEVALTRGDGVISTTKCSGPAACKVTTPGNGPSNAVGVAVTAVNAIGRSDATSLAGTIWSDIIPPAPTGLGSTPLDQGLRVTWTKPDADAAGSPITYYVVTVGGVSRTVSVDAGDATGTGYSASVTGASIINGSSIGYTVSARNGAPNSLAVWNEANGTGTPAGPPIATVAPTASGQGTTQATIGWAGVFSANGRDIRRYYAVAYALGSTAPTCVVTGVDTGMPKVSVPPTGDQVVTTPDDTPVTSATFTGLTPDTTYRLVVFAYNRQGCTPSAAISFTPRVAPPRVTSVTAIAPDPNAVRADGLGDFTLGSSSISPAGAYDKVKYRFVTDGVDGSESAAVDPASGPALVTGNGSQYGKVVSIQVLGCKSYAELPGGLLCASSWSDTYQLGVPVKASIDGYAHDTPDGVLNFTTTWSWTSTSFSSAYEKVEISCDGGGTWLAVTDAGPGSCTGDSSLPFVNGWNPLTLRITSGGQTYERSYQW</sequence>
<proteinExistence type="predicted"/>
<comment type="caution">
    <text evidence="5">The sequence shown here is derived from an EMBL/GenBank/DDBJ whole genome shotgun (WGS) entry which is preliminary data.</text>
</comment>
<dbReference type="InterPro" id="IPR050991">
    <property type="entry name" value="ECM_Regulatory_Proteins"/>
</dbReference>
<dbReference type="OrthoDB" id="5241356at2"/>
<dbReference type="GO" id="GO:0016798">
    <property type="term" value="F:hydrolase activity, acting on glycosyl bonds"/>
    <property type="evidence" value="ECO:0007669"/>
    <property type="project" value="UniProtKB-KW"/>
</dbReference>
<keyword evidence="1" id="KW-0677">Repeat</keyword>
<dbReference type="SUPFAM" id="SSF49265">
    <property type="entry name" value="Fibronectin type III"/>
    <property type="match status" value="2"/>
</dbReference>
<keyword evidence="6" id="KW-1185">Reference proteome</keyword>
<feature type="domain" description="Fibronectin type-III" evidence="4">
    <location>
        <begin position="1471"/>
        <end position="1567"/>
    </location>
</feature>
<evidence type="ECO:0000256" key="2">
    <source>
        <dbReference type="ARBA" id="ARBA00023295"/>
    </source>
</evidence>
<dbReference type="Pfam" id="PF00041">
    <property type="entry name" value="fn3"/>
    <property type="match status" value="1"/>
</dbReference>
<evidence type="ECO:0000313" key="6">
    <source>
        <dbReference type="Proteomes" id="UP000316252"/>
    </source>
</evidence>
<dbReference type="CDD" id="cd00063">
    <property type="entry name" value="FN3"/>
    <property type="match status" value="3"/>
</dbReference>
<evidence type="ECO:0000256" key="1">
    <source>
        <dbReference type="ARBA" id="ARBA00022737"/>
    </source>
</evidence>
<dbReference type="Pfam" id="PF17963">
    <property type="entry name" value="Big_9"/>
    <property type="match status" value="4"/>
</dbReference>
<dbReference type="InterPro" id="IPR036116">
    <property type="entry name" value="FN3_sf"/>
</dbReference>
<dbReference type="InterPro" id="IPR003961">
    <property type="entry name" value="FN3_dom"/>
</dbReference>
<dbReference type="Pfam" id="PF17803">
    <property type="entry name" value="Cadherin_4"/>
    <property type="match status" value="1"/>
</dbReference>
<accession>A0A506Y338</accession>
<feature type="domain" description="Fibronectin type-III" evidence="4">
    <location>
        <begin position="1669"/>
        <end position="1786"/>
    </location>
</feature>
<keyword evidence="3" id="KW-0119">Carbohydrate metabolism</keyword>
<name>A0A506Y338_9MICO</name>
<dbReference type="RefSeq" id="WP_141163357.1">
    <property type="nucleotide sequence ID" value="NZ_VHQG01000002.1"/>
</dbReference>
<dbReference type="PANTHER" id="PTHR46708">
    <property type="entry name" value="TENASCIN"/>
    <property type="match status" value="1"/>
</dbReference>